<dbReference type="Proteomes" id="UP000887013">
    <property type="component" value="Unassembled WGS sequence"/>
</dbReference>
<keyword evidence="2" id="KW-1185">Reference proteome</keyword>
<dbReference type="AlphaFoldDB" id="A0A8X6U7Q1"/>
<protein>
    <submittedName>
        <fullName evidence="1">Uncharacterized protein</fullName>
    </submittedName>
</protein>
<proteinExistence type="predicted"/>
<organism evidence="1 2">
    <name type="scientific">Nephila pilipes</name>
    <name type="common">Giant wood spider</name>
    <name type="synonym">Nephila maculata</name>
    <dbReference type="NCBI Taxonomy" id="299642"/>
    <lineage>
        <taxon>Eukaryota</taxon>
        <taxon>Metazoa</taxon>
        <taxon>Ecdysozoa</taxon>
        <taxon>Arthropoda</taxon>
        <taxon>Chelicerata</taxon>
        <taxon>Arachnida</taxon>
        <taxon>Araneae</taxon>
        <taxon>Araneomorphae</taxon>
        <taxon>Entelegynae</taxon>
        <taxon>Araneoidea</taxon>
        <taxon>Nephilidae</taxon>
        <taxon>Nephila</taxon>
    </lineage>
</organism>
<comment type="caution">
    <text evidence="1">The sequence shown here is derived from an EMBL/GenBank/DDBJ whole genome shotgun (WGS) entry which is preliminary data.</text>
</comment>
<evidence type="ECO:0000313" key="1">
    <source>
        <dbReference type="EMBL" id="GFT89793.1"/>
    </source>
</evidence>
<reference evidence="1" key="1">
    <citation type="submission" date="2020-08" db="EMBL/GenBank/DDBJ databases">
        <title>Multicomponent nature underlies the extraordinary mechanical properties of spider dragline silk.</title>
        <authorList>
            <person name="Kono N."/>
            <person name="Nakamura H."/>
            <person name="Mori M."/>
            <person name="Yoshida Y."/>
            <person name="Ohtoshi R."/>
            <person name="Malay A.D."/>
            <person name="Moran D.A.P."/>
            <person name="Tomita M."/>
            <person name="Numata K."/>
            <person name="Arakawa K."/>
        </authorList>
    </citation>
    <scope>NUCLEOTIDE SEQUENCE</scope>
</reference>
<evidence type="ECO:0000313" key="2">
    <source>
        <dbReference type="Proteomes" id="UP000887013"/>
    </source>
</evidence>
<sequence>MIYITQTARKPSGDSNYIPSKWLLPRATACRSASHFFEPIERGQAGSRDGHASLVQMPNRKQIPLWDSCVIGIEVAVITEADFKLGLAFEKKKREKKSGQPNERDEHFSNFVHVTGRKEKKNLNPDSSSKQTVAAYERQMADMPIHHSPRRKRVLKNMRAKRPMSKTAAVVAHQMADFCEDGTQKLVP</sequence>
<name>A0A8X6U7Q1_NEPPI</name>
<gene>
    <name evidence="1" type="ORF">NPIL_681701</name>
</gene>
<dbReference type="EMBL" id="BMAW01073903">
    <property type="protein sequence ID" value="GFT89793.1"/>
    <property type="molecule type" value="Genomic_DNA"/>
</dbReference>
<accession>A0A8X6U7Q1</accession>